<accession>A0A1F6AX93</accession>
<keyword evidence="1" id="KW-0472">Membrane</keyword>
<evidence type="ECO:0000313" key="3">
    <source>
        <dbReference type="EMBL" id="OGG29112.1"/>
    </source>
</evidence>
<dbReference type="Gene3D" id="2.60.120.260">
    <property type="entry name" value="Galactose-binding domain-like"/>
    <property type="match status" value="1"/>
</dbReference>
<dbReference type="InterPro" id="IPR008979">
    <property type="entry name" value="Galactose-bd-like_sf"/>
</dbReference>
<dbReference type="EMBL" id="MFJZ01000058">
    <property type="protein sequence ID" value="OGG29112.1"/>
    <property type="molecule type" value="Genomic_DNA"/>
</dbReference>
<keyword evidence="1" id="KW-0812">Transmembrane</keyword>
<feature type="transmembrane region" description="Helical" evidence="1">
    <location>
        <begin position="107"/>
        <end position="128"/>
    </location>
</feature>
<feature type="transmembrane region" description="Helical" evidence="1">
    <location>
        <begin position="405"/>
        <end position="422"/>
    </location>
</feature>
<feature type="transmembrane region" description="Helical" evidence="1">
    <location>
        <begin position="365"/>
        <end position="385"/>
    </location>
</feature>
<feature type="transmembrane region" description="Helical" evidence="1">
    <location>
        <begin position="78"/>
        <end position="100"/>
    </location>
</feature>
<feature type="transmembrane region" description="Helical" evidence="1">
    <location>
        <begin position="325"/>
        <end position="345"/>
    </location>
</feature>
<dbReference type="InterPro" id="IPR000421">
    <property type="entry name" value="FA58C"/>
</dbReference>
<comment type="caution">
    <text evidence="3">The sequence shown here is derived from an EMBL/GenBank/DDBJ whole genome shotgun (WGS) entry which is preliminary data.</text>
</comment>
<reference evidence="3 4" key="1">
    <citation type="journal article" date="2016" name="Nat. Commun.">
        <title>Thousands of microbial genomes shed light on interconnected biogeochemical processes in an aquifer system.</title>
        <authorList>
            <person name="Anantharaman K."/>
            <person name="Brown C.T."/>
            <person name="Hug L.A."/>
            <person name="Sharon I."/>
            <person name="Castelle C.J."/>
            <person name="Probst A.J."/>
            <person name="Thomas B.C."/>
            <person name="Singh A."/>
            <person name="Wilkins M.J."/>
            <person name="Karaoz U."/>
            <person name="Brodie E.L."/>
            <person name="Williams K.H."/>
            <person name="Hubbard S.S."/>
            <person name="Banfield J.F."/>
        </authorList>
    </citation>
    <scope>NUCLEOTIDE SEQUENCE [LARGE SCALE GENOMIC DNA]</scope>
</reference>
<evidence type="ECO:0000313" key="4">
    <source>
        <dbReference type="Proteomes" id="UP000176409"/>
    </source>
</evidence>
<feature type="transmembrane region" description="Helical" evidence="1">
    <location>
        <begin position="259"/>
        <end position="280"/>
    </location>
</feature>
<protein>
    <recommendedName>
        <fullName evidence="2">F5/8 type C domain-containing protein</fullName>
    </recommendedName>
</protein>
<feature type="transmembrane region" description="Helical" evidence="1">
    <location>
        <begin position="16"/>
        <end position="39"/>
    </location>
</feature>
<feature type="transmembrane region" description="Helical" evidence="1">
    <location>
        <begin position="207"/>
        <end position="228"/>
    </location>
</feature>
<keyword evidence="1" id="KW-1133">Transmembrane helix</keyword>
<dbReference type="SUPFAM" id="SSF49785">
    <property type="entry name" value="Galactose-binding domain-like"/>
    <property type="match status" value="1"/>
</dbReference>
<gene>
    <name evidence="3" type="ORF">A2973_00735</name>
</gene>
<dbReference type="Pfam" id="PF00754">
    <property type="entry name" value="F5_F8_type_C"/>
    <property type="match status" value="1"/>
</dbReference>
<dbReference type="AlphaFoldDB" id="A0A1F6AX93"/>
<feature type="transmembrane region" description="Helical" evidence="1">
    <location>
        <begin position="160"/>
        <end position="187"/>
    </location>
</feature>
<dbReference type="STRING" id="1798396.A2973_00735"/>
<sequence>MKLFFPIFQRVRDNAVWQWLLFGLLALIAFHKIFSFWFYHGWETSWLGLMGGNFSLISLMKSHGLISYMNNLLFGWRPVGWFATALVFHIVTAMVVNLFVSRKTNRTVGLVAGLLFLITTAHHDVITWGAFESLYAVQTLCFYTGLWAFDIYLTSKRNGWYVVMLIAFFLSLVIRESGLLFLALLFLFDALFYEKIFIKKPKAWLQILAQVIRRHFIVWIIGIGYLILRSSYGGSGHDFIDERVQFRILLFHEHRYFEYIWRGLLAFGYFIGPYVIPYPMLNLIRDIVLRFLPFLFVRTYFFAFVGWILYAIFYYAVYRLRKHRYSIYIWFCFFSFTAVTLFYAFAWTMKDSFLATAYGWSENRWRYLGFTFFAAGLSIFFYNFFTSFSRKQRKFQWAKSPTIGIVLLVTYIAVNTVLLLGIEEQMYRQNSLPAIIFYRTFLKTFPSLTSDDRFFAFKGSHGLNDFIGELSYIYPIYYPNIKKLPPLWVRSEMYYLLKALFQKVAWAPYVHFIDYSVDRGVRDHTQSVREIVSALTPIDLSFTIATGGAVIVDTTNTYPVDFRYNLTVEYEASPSLASSSAILKDDQQVQALSAFSSKLASLLSDVRISVCQTIGDEREPFYDFRKELALDANLSNRSYWWSDCRPAWIVLDMGSQMTFVGAAWASLSQADAVPRDYHYDVSRDGKTWEQVVGVKRNEEKSKIDVFPKPVVGRYLRLWVDETAYRQLLIINEFVPLFPETVSISRYYQHVPELYDDVYMLWDKVAERYFPLLTSQMATSWMKVIWATNPDNTAPMADTTLYIPMFTDSMPHEMRFELLESDYYSAQGQFLKRKLANIRLITPKNVSIRVRRIRLDPFATYRYSEDYLPYSVPPNND</sequence>
<dbReference type="Proteomes" id="UP000176409">
    <property type="component" value="Unassembled WGS sequence"/>
</dbReference>
<feature type="transmembrane region" description="Helical" evidence="1">
    <location>
        <begin position="134"/>
        <end position="153"/>
    </location>
</feature>
<name>A0A1F6AX93_9BACT</name>
<feature type="domain" description="F5/8 type C" evidence="2">
    <location>
        <begin position="587"/>
        <end position="717"/>
    </location>
</feature>
<evidence type="ECO:0000259" key="2">
    <source>
        <dbReference type="PROSITE" id="PS50022"/>
    </source>
</evidence>
<proteinExistence type="predicted"/>
<evidence type="ECO:0000256" key="1">
    <source>
        <dbReference type="SAM" id="Phobius"/>
    </source>
</evidence>
<feature type="transmembrane region" description="Helical" evidence="1">
    <location>
        <begin position="300"/>
        <end position="318"/>
    </location>
</feature>
<organism evidence="3 4">
    <name type="scientific">Candidatus Gottesmanbacteria bacterium RIFCSPLOWO2_01_FULL_49_10</name>
    <dbReference type="NCBI Taxonomy" id="1798396"/>
    <lineage>
        <taxon>Bacteria</taxon>
        <taxon>Candidatus Gottesmaniibacteriota</taxon>
    </lineage>
</organism>
<dbReference type="PROSITE" id="PS50022">
    <property type="entry name" value="FA58C_3"/>
    <property type="match status" value="1"/>
</dbReference>